<dbReference type="STRING" id="767452.AVL62_00810"/>
<keyword evidence="2" id="KW-1185">Reference proteome</keyword>
<dbReference type="Proteomes" id="UP000054837">
    <property type="component" value="Unassembled WGS sequence"/>
</dbReference>
<evidence type="ECO:0000313" key="2">
    <source>
        <dbReference type="Proteomes" id="UP000054837"/>
    </source>
</evidence>
<comment type="caution">
    <text evidence="1">The sequence shown here is derived from an EMBL/GenBank/DDBJ whole genome shotgun (WGS) entry which is preliminary data.</text>
</comment>
<gene>
    <name evidence="1" type="ORF">AVL62_00810</name>
</gene>
<dbReference type="Pfam" id="PF10604">
    <property type="entry name" value="Polyketide_cyc2"/>
    <property type="match status" value="1"/>
</dbReference>
<dbReference type="CDD" id="cd07812">
    <property type="entry name" value="SRPBCC"/>
    <property type="match status" value="1"/>
</dbReference>
<dbReference type="EMBL" id="LQBL01000028">
    <property type="protein sequence ID" value="KUG53374.1"/>
    <property type="molecule type" value="Genomic_DNA"/>
</dbReference>
<protein>
    <recommendedName>
        <fullName evidence="3">Polyketide cyclase</fullName>
    </recommendedName>
</protein>
<organism evidence="1 2">
    <name type="scientific">Serinicoccus chungangensis</name>
    <dbReference type="NCBI Taxonomy" id="767452"/>
    <lineage>
        <taxon>Bacteria</taxon>
        <taxon>Bacillati</taxon>
        <taxon>Actinomycetota</taxon>
        <taxon>Actinomycetes</taxon>
        <taxon>Micrococcales</taxon>
        <taxon>Ornithinimicrobiaceae</taxon>
        <taxon>Serinicoccus</taxon>
    </lineage>
</organism>
<evidence type="ECO:0008006" key="3">
    <source>
        <dbReference type="Google" id="ProtNLM"/>
    </source>
</evidence>
<dbReference type="OrthoDB" id="191189at2"/>
<dbReference type="InterPro" id="IPR019587">
    <property type="entry name" value="Polyketide_cyclase/dehydratase"/>
</dbReference>
<proteinExistence type="predicted"/>
<dbReference type="RefSeq" id="WP_058891382.1">
    <property type="nucleotide sequence ID" value="NZ_LQBL01000028.1"/>
</dbReference>
<accession>A0A0W8I5N0</accession>
<sequence>MRRSEVSTSALGPVPVAEAWERYADPSRWADWAPHLRRVELDGVPAGGSSRLHAGMSGRVHGRLGLAVDFVVDAVDEPARTWSWTVRLVRPVPGPFRLDLHHTLVEVPDDTGTSTVAGLVLRGPAPVVLAYRPVARWALRRLVS</sequence>
<dbReference type="SUPFAM" id="SSF55961">
    <property type="entry name" value="Bet v1-like"/>
    <property type="match status" value="1"/>
</dbReference>
<dbReference type="AlphaFoldDB" id="A0A0W8I5N0"/>
<name>A0A0W8I5N0_9MICO</name>
<reference evidence="1 2" key="1">
    <citation type="submission" date="2015-12" db="EMBL/GenBank/DDBJ databases">
        <title>Serinicoccus chungangenesis strain CD08_5 genome sequencing and assembly.</title>
        <authorList>
            <person name="Chander A.M."/>
            <person name="Kaur G."/>
            <person name="Nair G.R."/>
            <person name="Dhawan D.K."/>
            <person name="Kochhar R.K."/>
            <person name="Mayilraj S."/>
            <person name="Bhadada S.K."/>
        </authorList>
    </citation>
    <scope>NUCLEOTIDE SEQUENCE [LARGE SCALE GENOMIC DNA]</scope>
    <source>
        <strain evidence="1 2">CD08_5</strain>
    </source>
</reference>
<dbReference type="InterPro" id="IPR023393">
    <property type="entry name" value="START-like_dom_sf"/>
</dbReference>
<dbReference type="Gene3D" id="3.30.530.20">
    <property type="match status" value="1"/>
</dbReference>
<evidence type="ECO:0000313" key="1">
    <source>
        <dbReference type="EMBL" id="KUG53374.1"/>
    </source>
</evidence>